<dbReference type="Proteomes" id="UP000092993">
    <property type="component" value="Unassembled WGS sequence"/>
</dbReference>
<dbReference type="AlphaFoldDB" id="A0A1C7MP46"/>
<feature type="region of interest" description="Disordered" evidence="1">
    <location>
        <begin position="320"/>
        <end position="366"/>
    </location>
</feature>
<comment type="caution">
    <text evidence="2">The sequence shown here is derived from an EMBL/GenBank/DDBJ whole genome shotgun (WGS) entry which is preliminary data.</text>
</comment>
<feature type="compositionally biased region" description="Basic and acidic residues" evidence="1">
    <location>
        <begin position="17"/>
        <end position="47"/>
    </location>
</feature>
<feature type="compositionally biased region" description="Low complexity" evidence="1">
    <location>
        <begin position="276"/>
        <end position="307"/>
    </location>
</feature>
<name>A0A1C7MP46_GRIFR</name>
<evidence type="ECO:0000256" key="1">
    <source>
        <dbReference type="SAM" id="MobiDB-lite"/>
    </source>
</evidence>
<evidence type="ECO:0000313" key="3">
    <source>
        <dbReference type="Proteomes" id="UP000092993"/>
    </source>
</evidence>
<dbReference type="EMBL" id="LUGG01000002">
    <property type="protein sequence ID" value="OBZ78189.1"/>
    <property type="molecule type" value="Genomic_DNA"/>
</dbReference>
<feature type="region of interest" description="Disordered" evidence="1">
    <location>
        <begin position="1"/>
        <end position="128"/>
    </location>
</feature>
<gene>
    <name evidence="2" type="ORF">A0H81_01965</name>
</gene>
<sequence>MQRATTALEAAGLVRKKSAEAVREEKEKEKERAAAEKRVMSGEEPRASHGSGSSKLMKTPPMKPTKDAALLATPPPGAELSPPQTQTSSPWVLTGSKHSPPTTPSPSPGDTLTSLPNIGNKVPGGHRNRASLLSTFRMWFKEDPKGKRKEEVVIPSQNLQHSASLNNPGISPVSPRNRGTVRRRTSTNHGKSWGLEPPGWQTRSAYPAVEVLAIYPPDGPLGIRDVFSGRQSLSMGDESDWVDEEDDSPGYVGGLGQMPSSAGSTITTFSQAADAPLLSPSPRGVPPRSSGSKRTTSSSSGLTAGTFLGETLAQREVALLSDEAHPSRRIGLRDFGQQGRPKTAATGRSGPAFRHPIQEEDEGEEE</sequence>
<dbReference type="OrthoDB" id="504170at2759"/>
<keyword evidence="3" id="KW-1185">Reference proteome</keyword>
<protein>
    <submittedName>
        <fullName evidence="2">Uncharacterized protein</fullName>
    </submittedName>
</protein>
<proteinExistence type="predicted"/>
<feature type="compositionally biased region" description="Polar residues" evidence="1">
    <location>
        <begin position="155"/>
        <end position="169"/>
    </location>
</feature>
<feature type="compositionally biased region" description="Polar residues" evidence="1">
    <location>
        <begin position="258"/>
        <end position="271"/>
    </location>
</feature>
<reference evidence="2 3" key="1">
    <citation type="submission" date="2016-03" db="EMBL/GenBank/DDBJ databases">
        <title>Whole genome sequencing of Grifola frondosa 9006-11.</title>
        <authorList>
            <person name="Min B."/>
            <person name="Park H."/>
            <person name="Kim J.-G."/>
            <person name="Cho H."/>
            <person name="Oh Y.-L."/>
            <person name="Kong W.-S."/>
            <person name="Choi I.-G."/>
        </authorList>
    </citation>
    <scope>NUCLEOTIDE SEQUENCE [LARGE SCALE GENOMIC DNA]</scope>
    <source>
        <strain evidence="2 3">9006-11</strain>
    </source>
</reference>
<feature type="region of interest" description="Disordered" evidence="1">
    <location>
        <begin position="233"/>
        <end position="307"/>
    </location>
</feature>
<feature type="compositionally biased region" description="Acidic residues" evidence="1">
    <location>
        <begin position="237"/>
        <end position="248"/>
    </location>
</feature>
<feature type="compositionally biased region" description="Polar residues" evidence="1">
    <location>
        <begin position="82"/>
        <end position="91"/>
    </location>
</feature>
<evidence type="ECO:0000313" key="2">
    <source>
        <dbReference type="EMBL" id="OBZ78189.1"/>
    </source>
</evidence>
<accession>A0A1C7MP46</accession>
<dbReference type="STRING" id="5627.A0A1C7MP46"/>
<feature type="region of interest" description="Disordered" evidence="1">
    <location>
        <begin position="144"/>
        <end position="200"/>
    </location>
</feature>
<organism evidence="2 3">
    <name type="scientific">Grifola frondosa</name>
    <name type="common">Maitake</name>
    <name type="synonym">Polyporus frondosus</name>
    <dbReference type="NCBI Taxonomy" id="5627"/>
    <lineage>
        <taxon>Eukaryota</taxon>
        <taxon>Fungi</taxon>
        <taxon>Dikarya</taxon>
        <taxon>Basidiomycota</taxon>
        <taxon>Agaricomycotina</taxon>
        <taxon>Agaricomycetes</taxon>
        <taxon>Polyporales</taxon>
        <taxon>Grifolaceae</taxon>
        <taxon>Grifola</taxon>
    </lineage>
</organism>